<evidence type="ECO:0000256" key="1">
    <source>
        <dbReference type="SAM" id="MobiDB-lite"/>
    </source>
</evidence>
<organism evidence="2 3">
    <name type="scientific">Mycena maculata</name>
    <dbReference type="NCBI Taxonomy" id="230809"/>
    <lineage>
        <taxon>Eukaryota</taxon>
        <taxon>Fungi</taxon>
        <taxon>Dikarya</taxon>
        <taxon>Basidiomycota</taxon>
        <taxon>Agaricomycotina</taxon>
        <taxon>Agaricomycetes</taxon>
        <taxon>Agaricomycetidae</taxon>
        <taxon>Agaricales</taxon>
        <taxon>Marasmiineae</taxon>
        <taxon>Mycenaceae</taxon>
        <taxon>Mycena</taxon>
    </lineage>
</organism>
<feature type="region of interest" description="Disordered" evidence="1">
    <location>
        <begin position="271"/>
        <end position="319"/>
    </location>
</feature>
<evidence type="ECO:0000313" key="2">
    <source>
        <dbReference type="EMBL" id="KAJ7768115.1"/>
    </source>
</evidence>
<protein>
    <submittedName>
        <fullName evidence="2">Uncharacterized protein</fullName>
    </submittedName>
</protein>
<name>A0AAD7NMJ8_9AGAR</name>
<reference evidence="2" key="1">
    <citation type="submission" date="2023-03" db="EMBL/GenBank/DDBJ databases">
        <title>Massive genome expansion in bonnet fungi (Mycena s.s.) driven by repeated elements and novel gene families across ecological guilds.</title>
        <authorList>
            <consortium name="Lawrence Berkeley National Laboratory"/>
            <person name="Harder C.B."/>
            <person name="Miyauchi S."/>
            <person name="Viragh M."/>
            <person name="Kuo A."/>
            <person name="Thoen E."/>
            <person name="Andreopoulos B."/>
            <person name="Lu D."/>
            <person name="Skrede I."/>
            <person name="Drula E."/>
            <person name="Henrissat B."/>
            <person name="Morin E."/>
            <person name="Kohler A."/>
            <person name="Barry K."/>
            <person name="LaButti K."/>
            <person name="Morin E."/>
            <person name="Salamov A."/>
            <person name="Lipzen A."/>
            <person name="Mereny Z."/>
            <person name="Hegedus B."/>
            <person name="Baldrian P."/>
            <person name="Stursova M."/>
            <person name="Weitz H."/>
            <person name="Taylor A."/>
            <person name="Grigoriev I.V."/>
            <person name="Nagy L.G."/>
            <person name="Martin F."/>
            <person name="Kauserud H."/>
        </authorList>
    </citation>
    <scope>NUCLEOTIDE SEQUENCE</scope>
    <source>
        <strain evidence="2">CBHHK188m</strain>
    </source>
</reference>
<evidence type="ECO:0000313" key="3">
    <source>
        <dbReference type="Proteomes" id="UP001215280"/>
    </source>
</evidence>
<keyword evidence="3" id="KW-1185">Reference proteome</keyword>
<comment type="caution">
    <text evidence="2">The sequence shown here is derived from an EMBL/GenBank/DDBJ whole genome shotgun (WGS) entry which is preliminary data.</text>
</comment>
<gene>
    <name evidence="2" type="ORF">DFH07DRAFT_807832</name>
</gene>
<feature type="compositionally biased region" description="Low complexity" evidence="1">
    <location>
        <begin position="272"/>
        <end position="312"/>
    </location>
</feature>
<proteinExistence type="predicted"/>
<dbReference type="EMBL" id="JARJLG010000028">
    <property type="protein sequence ID" value="KAJ7768115.1"/>
    <property type="molecule type" value="Genomic_DNA"/>
</dbReference>
<accession>A0AAD7NMJ8</accession>
<dbReference type="AlphaFoldDB" id="A0AAD7NMJ8"/>
<dbReference type="Proteomes" id="UP001215280">
    <property type="component" value="Unassembled WGS sequence"/>
</dbReference>
<sequence>MNGHMECFRSSKPLYNLATIIGDPGLCLCLFSFLNSVALSSGPCTRDVGHLSDGTYLINPNFLAAVHYGSSLPFTIPLAALQEIGLPLPSIPLILGYPENEWIQQRYPSGEAALLQGHNYCLFARTGMAWLVECIRRCIICGEDSLINFGAIFGISLGDFVEQAGDFLVPIGMELHHIQVGNFMQYPSLDHEIAHLICPELTHIAIYCDRFTCALAVLPFRVQNSEGTLSVSPMDQLLASIFRLQSARIIFFHDDNGAEKSVMAEHDKNTISLSTSPSSSASSSRASSVNPSSSSSSPASSSDDSSYFMSSSGNTTPMY</sequence>